<comment type="caution">
    <text evidence="1">The sequence shown here is derived from an EMBL/GenBank/DDBJ whole genome shotgun (WGS) entry which is preliminary data.</text>
</comment>
<reference evidence="1 2" key="1">
    <citation type="submission" date="2015-09" db="EMBL/GenBank/DDBJ databases">
        <authorList>
            <consortium name="Pathogen Informatics"/>
        </authorList>
    </citation>
    <scope>NUCLEOTIDE SEQUENCE [LARGE SCALE GENOMIC DNA]</scope>
    <source>
        <strain evidence="1 2">2789STDY5608625</strain>
    </source>
</reference>
<protein>
    <submittedName>
        <fullName evidence="1">Uncharacterized protein</fullName>
    </submittedName>
</protein>
<gene>
    <name evidence="1" type="ORF">ERS370000_05517</name>
</gene>
<sequence>MQLMYELLQHSSDLDGGDRMRGELACAGSDPLHRTRKLEYENLRCNHEEGERLGPLCAPCKGCVDVRPRRREPFNIVTWPHDSYVRRDLTARYARGQFGGRRGVQGKDELGIACPSLRSMFLPVSLEPIQGSAYIAGPNDVHASLDLHIDVAVRVLQLDVFIELDKHAIPAPRRRHQQAGDAVQVLIEEAAVHDLDPTQLCRVDRGCS</sequence>
<accession>A0AAD2J4W7</accession>
<name>A0AAD2J4W7_ACHAE</name>
<dbReference type="EMBL" id="CYTK01000012">
    <property type="protein sequence ID" value="CUJ72099.1"/>
    <property type="molecule type" value="Genomic_DNA"/>
</dbReference>
<dbReference type="Proteomes" id="UP000044098">
    <property type="component" value="Unassembled WGS sequence"/>
</dbReference>
<evidence type="ECO:0000313" key="1">
    <source>
        <dbReference type="EMBL" id="CUJ72099.1"/>
    </source>
</evidence>
<organism evidence="1 2">
    <name type="scientific">Achromobacter aegrifaciens</name>
    <dbReference type="NCBI Taxonomy" id="1287736"/>
    <lineage>
        <taxon>Bacteria</taxon>
        <taxon>Pseudomonadati</taxon>
        <taxon>Pseudomonadota</taxon>
        <taxon>Betaproteobacteria</taxon>
        <taxon>Burkholderiales</taxon>
        <taxon>Alcaligenaceae</taxon>
        <taxon>Achromobacter</taxon>
    </lineage>
</organism>
<proteinExistence type="predicted"/>
<dbReference type="AlphaFoldDB" id="A0AAD2J4W7"/>
<evidence type="ECO:0000313" key="2">
    <source>
        <dbReference type="Proteomes" id="UP000044098"/>
    </source>
</evidence>